<dbReference type="KEGG" id="hbu:Hbut_0655"/>
<accession>A2BKK0</accession>
<proteinExistence type="predicted"/>
<name>A2BKK0_HYPBU</name>
<dbReference type="EMBL" id="CP000493">
    <property type="protein sequence ID" value="ABM80511.1"/>
    <property type="molecule type" value="Genomic_DNA"/>
</dbReference>
<dbReference type="Proteomes" id="UP000002593">
    <property type="component" value="Chromosome"/>
</dbReference>
<dbReference type="STRING" id="415426.Hbut_0655"/>
<reference evidence="1 2" key="1">
    <citation type="journal article" date="2007" name="Archaea">
        <title>The genome of Hyperthermus butylicus: a sulfur-reducing, peptide fermenting, neutrophilic Crenarchaeote growing up to 108 degrees C.</title>
        <authorList>
            <person name="Brugger K."/>
            <person name="Chen L."/>
            <person name="Stark M."/>
            <person name="Zibat A."/>
            <person name="Redder P."/>
            <person name="Ruepp A."/>
            <person name="Awayez M."/>
            <person name="She Q."/>
            <person name="Garrett R.A."/>
            <person name="Klenk H.P."/>
        </authorList>
    </citation>
    <scope>NUCLEOTIDE SEQUENCE [LARGE SCALE GENOMIC DNA]</scope>
    <source>
        <strain evidence="2">DSM 5456 / JCM 9403 / PLM1-5</strain>
    </source>
</reference>
<dbReference type="AlphaFoldDB" id="A2BKK0"/>
<evidence type="ECO:0000313" key="2">
    <source>
        <dbReference type="Proteomes" id="UP000002593"/>
    </source>
</evidence>
<protein>
    <submittedName>
        <fullName evidence="1">Uncharacterized protein</fullName>
    </submittedName>
</protein>
<dbReference type="EnsemblBacteria" id="ABM80511">
    <property type="protein sequence ID" value="ABM80511"/>
    <property type="gene ID" value="Hbut_0655"/>
</dbReference>
<evidence type="ECO:0000313" key="1">
    <source>
        <dbReference type="EMBL" id="ABM80511.1"/>
    </source>
</evidence>
<dbReference type="HOGENOM" id="CLU_1773160_0_0_2"/>
<gene>
    <name evidence="1" type="ordered locus">Hbut_0655</name>
</gene>
<organism evidence="1 2">
    <name type="scientific">Hyperthermus butylicus (strain DSM 5456 / JCM 9403 / PLM1-5)</name>
    <dbReference type="NCBI Taxonomy" id="415426"/>
    <lineage>
        <taxon>Archaea</taxon>
        <taxon>Thermoproteota</taxon>
        <taxon>Thermoprotei</taxon>
        <taxon>Desulfurococcales</taxon>
        <taxon>Pyrodictiaceae</taxon>
        <taxon>Hyperthermus</taxon>
    </lineage>
</organism>
<sequence length="146" mass="16415">MSLHRRGVVRDGRSIADIYKLLTELGVAVKRIYYVYISLPGMPRLIYRVELPDYNELVTVSGTGEYTIDTRHLDAILEHDLSLIKWLVGNHTLPTASIPLPASLQLADEASRRVARLQASVWLKHLSTVVAFTYDTLVSTWEPVGV</sequence>
<keyword evidence="2" id="KW-1185">Reference proteome</keyword>